<accession>A0A927BA46</accession>
<evidence type="ECO:0000259" key="1">
    <source>
        <dbReference type="Pfam" id="PF04965"/>
    </source>
</evidence>
<name>A0A927BA46_9BACT</name>
<organism evidence="2 3">
    <name type="scientific">Hymenobacter montanus</name>
    <dbReference type="NCBI Taxonomy" id="2771359"/>
    <lineage>
        <taxon>Bacteria</taxon>
        <taxon>Pseudomonadati</taxon>
        <taxon>Bacteroidota</taxon>
        <taxon>Cytophagia</taxon>
        <taxon>Cytophagales</taxon>
        <taxon>Hymenobacteraceae</taxon>
        <taxon>Hymenobacter</taxon>
    </lineage>
</organism>
<dbReference type="SUPFAM" id="SSF160719">
    <property type="entry name" value="gpW/gp25-like"/>
    <property type="match status" value="1"/>
</dbReference>
<gene>
    <name evidence="2" type="ORF">IC235_00425</name>
</gene>
<evidence type="ECO:0000313" key="3">
    <source>
        <dbReference type="Proteomes" id="UP000612233"/>
    </source>
</evidence>
<keyword evidence="3" id="KW-1185">Reference proteome</keyword>
<dbReference type="RefSeq" id="WP_191003181.1">
    <property type="nucleotide sequence ID" value="NZ_JACXAD010000001.1"/>
</dbReference>
<comment type="caution">
    <text evidence="2">The sequence shown here is derived from an EMBL/GenBank/DDBJ whole genome shotgun (WGS) entry which is preliminary data.</text>
</comment>
<dbReference type="Proteomes" id="UP000612233">
    <property type="component" value="Unassembled WGS sequence"/>
</dbReference>
<dbReference type="InterPro" id="IPR007048">
    <property type="entry name" value="IraD/Gp25-like"/>
</dbReference>
<dbReference type="Gene3D" id="3.10.450.40">
    <property type="match status" value="1"/>
</dbReference>
<dbReference type="Pfam" id="PF04965">
    <property type="entry name" value="GPW_gp25"/>
    <property type="match status" value="1"/>
</dbReference>
<evidence type="ECO:0000313" key="2">
    <source>
        <dbReference type="EMBL" id="MBD2766353.1"/>
    </source>
</evidence>
<reference evidence="2" key="1">
    <citation type="submission" date="2020-09" db="EMBL/GenBank/DDBJ databases">
        <authorList>
            <person name="Kim M.K."/>
        </authorList>
    </citation>
    <scope>NUCLEOTIDE SEQUENCE</scope>
    <source>
        <strain evidence="2">BT664</strain>
    </source>
</reference>
<dbReference type="AlphaFoldDB" id="A0A927BA46"/>
<proteinExistence type="predicted"/>
<dbReference type="EMBL" id="JACXAD010000001">
    <property type="protein sequence ID" value="MBD2766353.1"/>
    <property type="molecule type" value="Genomic_DNA"/>
</dbReference>
<feature type="domain" description="IraD/Gp25-like" evidence="1">
    <location>
        <begin position="29"/>
        <end position="117"/>
    </location>
</feature>
<sequence>MNKSFLGRGWSFPPTFNRGLGGVEMLEENADIASSLEVLLSTMPGERVMLPEYGCNTEELVFESLDTTTKTLMADKIKAAILYYEPRIELEKVRLDTRREQEGVVLIEVVYRVRTTNSRFNFVFPFYKQEGTDINRADGPAEATLTPLPDPR</sequence>
<protein>
    <submittedName>
        <fullName evidence="2">GPW/gp25 family protein</fullName>
    </submittedName>
</protein>